<reference evidence="7" key="1">
    <citation type="submission" date="2024-06" db="EMBL/GenBank/DDBJ databases">
        <title>Multi-omics analyses provide insights into the biosynthesis of the anticancer antibiotic pleurotin in Hohenbuehelia grisea.</title>
        <authorList>
            <person name="Weaver J.A."/>
            <person name="Alberti F."/>
        </authorList>
    </citation>
    <scope>NUCLEOTIDE SEQUENCE [LARGE SCALE GENOMIC DNA]</scope>
    <source>
        <strain evidence="7">T-177</strain>
    </source>
</reference>
<sequence length="179" mass="19826">MASVFSTVYEQARQLVDAENSKDPAALSALDFSEEPQCWHCHKTCIDEQTKRLKPLFCSGCRAIIYCSSKCQTASWKKDPQRPQSIPHKAQCPELKADMALVQHVKSHLMQFPWGRIEKDGTTLSVLGTVFSDSGPHTDTGRAQVVVTRLMPVTDCFQASPIPQKLHSAPRGIPMAQSS</sequence>
<evidence type="ECO:0000256" key="2">
    <source>
        <dbReference type="ARBA" id="ARBA00022771"/>
    </source>
</evidence>
<evidence type="ECO:0000259" key="5">
    <source>
        <dbReference type="PROSITE" id="PS50865"/>
    </source>
</evidence>
<feature type="domain" description="MYND-type" evidence="5">
    <location>
        <begin position="38"/>
        <end position="92"/>
    </location>
</feature>
<accession>A0ABR3IU32</accession>
<keyword evidence="2 4" id="KW-0863">Zinc-finger</keyword>
<evidence type="ECO:0000256" key="1">
    <source>
        <dbReference type="ARBA" id="ARBA00022723"/>
    </source>
</evidence>
<dbReference type="SUPFAM" id="SSF144232">
    <property type="entry name" value="HIT/MYND zinc finger-like"/>
    <property type="match status" value="1"/>
</dbReference>
<dbReference type="InterPro" id="IPR002893">
    <property type="entry name" value="Znf_MYND"/>
</dbReference>
<organism evidence="6 7">
    <name type="scientific">Hohenbuehelia grisea</name>
    <dbReference type="NCBI Taxonomy" id="104357"/>
    <lineage>
        <taxon>Eukaryota</taxon>
        <taxon>Fungi</taxon>
        <taxon>Dikarya</taxon>
        <taxon>Basidiomycota</taxon>
        <taxon>Agaricomycotina</taxon>
        <taxon>Agaricomycetes</taxon>
        <taxon>Agaricomycetidae</taxon>
        <taxon>Agaricales</taxon>
        <taxon>Pleurotineae</taxon>
        <taxon>Pleurotaceae</taxon>
        <taxon>Hohenbuehelia</taxon>
    </lineage>
</organism>
<keyword evidence="3" id="KW-0862">Zinc</keyword>
<evidence type="ECO:0000313" key="7">
    <source>
        <dbReference type="Proteomes" id="UP001556367"/>
    </source>
</evidence>
<dbReference type="EMBL" id="JASNQZ010000015">
    <property type="protein sequence ID" value="KAL0946825.1"/>
    <property type="molecule type" value="Genomic_DNA"/>
</dbReference>
<evidence type="ECO:0000313" key="6">
    <source>
        <dbReference type="EMBL" id="KAL0946825.1"/>
    </source>
</evidence>
<dbReference type="Gene3D" id="6.10.140.2220">
    <property type="match status" value="1"/>
</dbReference>
<protein>
    <recommendedName>
        <fullName evidence="5">MYND-type domain-containing protein</fullName>
    </recommendedName>
</protein>
<keyword evidence="7" id="KW-1185">Reference proteome</keyword>
<name>A0ABR3IU32_9AGAR</name>
<dbReference type="PROSITE" id="PS50865">
    <property type="entry name" value="ZF_MYND_2"/>
    <property type="match status" value="1"/>
</dbReference>
<dbReference type="Proteomes" id="UP001556367">
    <property type="component" value="Unassembled WGS sequence"/>
</dbReference>
<dbReference type="Pfam" id="PF01753">
    <property type="entry name" value="zf-MYND"/>
    <property type="match status" value="1"/>
</dbReference>
<evidence type="ECO:0000256" key="4">
    <source>
        <dbReference type="PROSITE-ProRule" id="PRU00134"/>
    </source>
</evidence>
<keyword evidence="1" id="KW-0479">Metal-binding</keyword>
<comment type="caution">
    <text evidence="6">The sequence shown here is derived from an EMBL/GenBank/DDBJ whole genome shotgun (WGS) entry which is preliminary data.</text>
</comment>
<gene>
    <name evidence="6" type="ORF">HGRIS_012994</name>
</gene>
<evidence type="ECO:0000256" key="3">
    <source>
        <dbReference type="ARBA" id="ARBA00022833"/>
    </source>
</evidence>
<proteinExistence type="predicted"/>